<dbReference type="PANTHER" id="PTHR13789:SF309">
    <property type="entry name" value="PUTATIVE (AFU_ORTHOLOGUE AFUA_6G14510)-RELATED"/>
    <property type="match status" value="1"/>
</dbReference>
<dbReference type="STRING" id="390807.SAMN04488095_1743"/>
<reference evidence="4 5" key="1">
    <citation type="submission" date="2016-10" db="EMBL/GenBank/DDBJ databases">
        <authorList>
            <person name="de Groot N.N."/>
        </authorList>
    </citation>
    <scope>NUCLEOTIDE SEQUENCE [LARGE SCALE GENOMIC DNA]</scope>
    <source>
        <strain evidence="4 5">DSM 19073</strain>
    </source>
</reference>
<dbReference type="Proteomes" id="UP000199110">
    <property type="component" value="Unassembled WGS sequence"/>
</dbReference>
<keyword evidence="2" id="KW-0503">Monooxygenase</keyword>
<gene>
    <name evidence="4" type="ORF">SAMN04488095_1743</name>
</gene>
<dbReference type="InterPro" id="IPR002938">
    <property type="entry name" value="FAD-bd"/>
</dbReference>
<dbReference type="InterPro" id="IPR050493">
    <property type="entry name" value="FAD-dep_Monooxygenase_BioMet"/>
</dbReference>
<dbReference type="PANTHER" id="PTHR13789">
    <property type="entry name" value="MONOOXYGENASE"/>
    <property type="match status" value="1"/>
</dbReference>
<accession>A0A1I3M5X1</accession>
<proteinExistence type="predicted"/>
<dbReference type="PRINTS" id="PR00420">
    <property type="entry name" value="RNGMNOXGNASE"/>
</dbReference>
<dbReference type="OrthoDB" id="5499180at2"/>
<evidence type="ECO:0000256" key="2">
    <source>
        <dbReference type="ARBA" id="ARBA00023033"/>
    </source>
</evidence>
<dbReference type="Gene3D" id="3.50.50.60">
    <property type="entry name" value="FAD/NAD(P)-binding domain"/>
    <property type="match status" value="1"/>
</dbReference>
<feature type="domain" description="FAD-binding" evidence="3">
    <location>
        <begin position="3"/>
        <end position="128"/>
    </location>
</feature>
<dbReference type="AlphaFoldDB" id="A0A1I3M5X1"/>
<evidence type="ECO:0000256" key="1">
    <source>
        <dbReference type="ARBA" id="ARBA00023002"/>
    </source>
</evidence>
<dbReference type="Pfam" id="PF01494">
    <property type="entry name" value="FAD_binding_3"/>
    <property type="match status" value="2"/>
</dbReference>
<dbReference type="InterPro" id="IPR036188">
    <property type="entry name" value="FAD/NAD-bd_sf"/>
</dbReference>
<name>A0A1I3M5X1_9RHOB</name>
<evidence type="ECO:0000259" key="3">
    <source>
        <dbReference type="Pfam" id="PF01494"/>
    </source>
</evidence>
<sequence length="388" mass="41789">MARIAIAGAGIGGLAAGAGLARDGHDVTVFDRYEAHLPVGSGLVVQPVGLGVLDGLGVGDAARGLGQTLRRMAGHEAESGRPVLDVTYDPKGRGREGLAMHRAALHHVLLTAAERQQVRFELAAEITGREGTRLRLTSGLTEAFDLIVDSAGAGSVLSPLRARALPYGAIWGNVPWPDATSLPTDELRQCYRRADRMIGVLPIGRRPDGGPRLAALFWSMPRGAFEDWRATPLDQWKAEARALWPEVAPFLDGVAHHDDMTMARYSHGTLRKPFDDGIVHIGDAWHRASPQLGQGANMALLDAEALVRAVADGPLAEAGARMRNARRLHVTTYQMMSAAFTPQYQSDSRILPMVRDRLLFPVAQVWPARSILPPLARGQMVPPILGGL</sequence>
<protein>
    <submittedName>
        <fullName evidence="4">2-polyprenyl-6-methoxyphenol hydroxylase</fullName>
    </submittedName>
</protein>
<dbReference type="GO" id="GO:0004497">
    <property type="term" value="F:monooxygenase activity"/>
    <property type="evidence" value="ECO:0007669"/>
    <property type="project" value="UniProtKB-KW"/>
</dbReference>
<dbReference type="GO" id="GO:0071949">
    <property type="term" value="F:FAD binding"/>
    <property type="evidence" value="ECO:0007669"/>
    <property type="project" value="InterPro"/>
</dbReference>
<dbReference type="RefSeq" id="WP_092779331.1">
    <property type="nucleotide sequence ID" value="NZ_FORA01000002.1"/>
</dbReference>
<dbReference type="SUPFAM" id="SSF51905">
    <property type="entry name" value="FAD/NAD(P)-binding domain"/>
    <property type="match status" value="1"/>
</dbReference>
<evidence type="ECO:0000313" key="5">
    <source>
        <dbReference type="Proteomes" id="UP000199110"/>
    </source>
</evidence>
<keyword evidence="5" id="KW-1185">Reference proteome</keyword>
<feature type="domain" description="FAD-binding" evidence="3">
    <location>
        <begin position="232"/>
        <end position="311"/>
    </location>
</feature>
<dbReference type="EMBL" id="FORA01000002">
    <property type="protein sequence ID" value="SFI92401.1"/>
    <property type="molecule type" value="Genomic_DNA"/>
</dbReference>
<keyword evidence="1" id="KW-0560">Oxidoreductase</keyword>
<evidence type="ECO:0000313" key="4">
    <source>
        <dbReference type="EMBL" id="SFI92401.1"/>
    </source>
</evidence>
<organism evidence="4 5">
    <name type="scientific">Jannaschia pohangensis</name>
    <dbReference type="NCBI Taxonomy" id="390807"/>
    <lineage>
        <taxon>Bacteria</taxon>
        <taxon>Pseudomonadati</taxon>
        <taxon>Pseudomonadota</taxon>
        <taxon>Alphaproteobacteria</taxon>
        <taxon>Rhodobacterales</taxon>
        <taxon>Roseobacteraceae</taxon>
        <taxon>Jannaschia</taxon>
    </lineage>
</organism>